<gene>
    <name evidence="1" type="ordered locus">Bcav_0351</name>
</gene>
<proteinExistence type="predicted"/>
<evidence type="ECO:0000313" key="2">
    <source>
        <dbReference type="Proteomes" id="UP000007962"/>
    </source>
</evidence>
<reference evidence="1 2" key="1">
    <citation type="journal article" date="2009" name="Stand. Genomic Sci.">
        <title>Complete genome sequence of Beutenbergia cavernae type strain (HKI 0122).</title>
        <authorList>
            <person name="Land M."/>
            <person name="Pukall R."/>
            <person name="Abt B."/>
            <person name="Goker M."/>
            <person name="Rohde M."/>
            <person name="Glavina Del Rio T."/>
            <person name="Tice H."/>
            <person name="Copeland A."/>
            <person name="Cheng J.F."/>
            <person name="Lucas S."/>
            <person name="Chen F."/>
            <person name="Nolan M."/>
            <person name="Bruce D."/>
            <person name="Goodwin L."/>
            <person name="Pitluck S."/>
            <person name="Ivanova N."/>
            <person name="Mavromatis K."/>
            <person name="Ovchinnikova G."/>
            <person name="Pati A."/>
            <person name="Chen A."/>
            <person name="Palaniappan K."/>
            <person name="Hauser L."/>
            <person name="Chang Y.J."/>
            <person name="Jefferies C.C."/>
            <person name="Saunders E."/>
            <person name="Brettin T."/>
            <person name="Detter J.C."/>
            <person name="Han C."/>
            <person name="Chain P."/>
            <person name="Bristow J."/>
            <person name="Eisen J.A."/>
            <person name="Markowitz V."/>
            <person name="Hugenholtz P."/>
            <person name="Kyrpides N.C."/>
            <person name="Klenk H.P."/>
            <person name="Lapidus A."/>
        </authorList>
    </citation>
    <scope>NUCLEOTIDE SEQUENCE [LARGE SCALE GENOMIC DNA]</scope>
    <source>
        <strain evidence="2">ATCC BAA-8 / DSM 12333 / NBRC 16432</strain>
    </source>
</reference>
<keyword evidence="2" id="KW-1185">Reference proteome</keyword>
<dbReference type="AlphaFoldDB" id="C5BWF7"/>
<dbReference type="RefSeq" id="WP_012725395.1">
    <property type="nucleotide sequence ID" value="NC_012669.1"/>
</dbReference>
<dbReference type="EMBL" id="CP001618">
    <property type="protein sequence ID" value="ACQ78615.1"/>
    <property type="molecule type" value="Genomic_DNA"/>
</dbReference>
<accession>C5BWF7</accession>
<protein>
    <submittedName>
        <fullName evidence="1">Uncharacterized protein</fullName>
    </submittedName>
</protein>
<dbReference type="HOGENOM" id="CLU_368373_0_0_11"/>
<dbReference type="OrthoDB" id="1488714at2"/>
<sequence length="759" mass="84367">MLLLDSRSQVIDDISVFPDHADPLQWYYLPTAPHITTVRDEGSGTDVPSVLLFAYTGVEGSGGFLNLDCNLGVATDRLDGIAREIQRTAGLDDVPRVVPVPLVGGTVRMQMLDGESDRPTEVIEGHPRFVLSIDNDTAPALYGVNQAAFSVHLDKAGFTAVEACLDGAILPIVVAYSLEFLGLRPAYNVTLSIDWDRVQKHLDETFGASVMFFSTEISTAVDELVESRAIVFSADTFVPEGEEHEGILERRDLAVAQVRQMITDAFFTPSIPPWTPEKTPDWERALNVIGGLAAKGASAAAGGPATTAATFSYKKTDYTRIDRKKLDVNFSERVTIQRTIHPQGHLGQLLSLIAASGLPRETFVKRIPLDDPWFERRRLTATYQPGLAVDEIASINVRATYGGLTKNAFLTPGAWSTEFDWANQLDPAGALVTGVDVTYDVLLKNADTTERPGQLTSPVETVHENAIPITPEVDLFTFKPIPLRAENVPWTTYSSVEVELRYTDEANAISQRDTVRLTADALESTWMMFQLDRSRRAFDVRLVYRALDHRDVELDWRTVDEEGVTVRDPFPSKRVLEVVPPVVWTELAAAFVDLRYVDADAGLVLEDSFTFQQGAAPQKFSVDLRDPTKRDVFYTVTFQYADGRTVTLPESVTAERRIVLAPEMKGRRAVRVHRPRDFLDRKMRKVTVELRFEDLLAGLSFADTVILDAATAEAAFEYDYVDAARDSYEYRSTFLFENGLSRVVEWQPASALDLVVTTP</sequence>
<dbReference type="eggNOG" id="ENOG502Z9V9">
    <property type="taxonomic scope" value="Bacteria"/>
</dbReference>
<organism evidence="1 2">
    <name type="scientific">Beutenbergia cavernae (strain ATCC BAA-8 / DSM 12333 / CCUG 43141 / JCM 11478 / NBRC 16432 / NCIMB 13614 / HKI 0122)</name>
    <dbReference type="NCBI Taxonomy" id="471853"/>
    <lineage>
        <taxon>Bacteria</taxon>
        <taxon>Bacillati</taxon>
        <taxon>Actinomycetota</taxon>
        <taxon>Actinomycetes</taxon>
        <taxon>Micrococcales</taxon>
        <taxon>Beutenbergiaceae</taxon>
        <taxon>Beutenbergia</taxon>
    </lineage>
</organism>
<name>C5BWF7_BEUC1</name>
<dbReference type="STRING" id="471853.Bcav_0351"/>
<dbReference type="Proteomes" id="UP000007962">
    <property type="component" value="Chromosome"/>
</dbReference>
<dbReference type="KEGG" id="bcv:Bcav_0351"/>
<evidence type="ECO:0000313" key="1">
    <source>
        <dbReference type="EMBL" id="ACQ78615.1"/>
    </source>
</evidence>